<dbReference type="EMBL" id="DWYA01000023">
    <property type="protein sequence ID" value="HJB39176.1"/>
    <property type="molecule type" value="Genomic_DNA"/>
</dbReference>
<feature type="compositionally biased region" description="Low complexity" evidence="1">
    <location>
        <begin position="23"/>
        <end position="51"/>
    </location>
</feature>
<dbReference type="AlphaFoldDB" id="A0A9D2M0K4"/>
<protein>
    <submittedName>
        <fullName evidence="2">Uncharacterized protein</fullName>
    </submittedName>
</protein>
<comment type="caution">
    <text evidence="2">The sequence shown here is derived from an EMBL/GenBank/DDBJ whole genome shotgun (WGS) entry which is preliminary data.</text>
</comment>
<evidence type="ECO:0000256" key="1">
    <source>
        <dbReference type="SAM" id="MobiDB-lite"/>
    </source>
</evidence>
<feature type="region of interest" description="Disordered" evidence="1">
    <location>
        <begin position="1"/>
        <end position="54"/>
    </location>
</feature>
<reference evidence="2" key="2">
    <citation type="submission" date="2021-04" db="EMBL/GenBank/DDBJ databases">
        <authorList>
            <person name="Gilroy R."/>
        </authorList>
    </citation>
    <scope>NUCLEOTIDE SEQUENCE</scope>
    <source>
        <strain evidence="2">ChiBcec8-14828</strain>
    </source>
</reference>
<gene>
    <name evidence="2" type="ORF">H9943_02120</name>
</gene>
<dbReference type="Proteomes" id="UP000824209">
    <property type="component" value="Unassembled WGS sequence"/>
</dbReference>
<evidence type="ECO:0000313" key="2">
    <source>
        <dbReference type="EMBL" id="HJB39176.1"/>
    </source>
</evidence>
<sequence length="81" mass="9135">MRITSNAFYPYQARMTKTKQNEETVGQTEQEQTQEAQEQANAQETTQAAAGKTLTSSEKAENLKNYFLDKYKDYGLTLSSG</sequence>
<organism evidence="2 3">
    <name type="scientific">Candidatus Ruthenibacterium avium</name>
    <dbReference type="NCBI Taxonomy" id="2838751"/>
    <lineage>
        <taxon>Bacteria</taxon>
        <taxon>Bacillati</taxon>
        <taxon>Bacillota</taxon>
        <taxon>Clostridia</taxon>
        <taxon>Eubacteriales</taxon>
        <taxon>Oscillospiraceae</taxon>
        <taxon>Ruthenibacterium</taxon>
    </lineage>
</organism>
<accession>A0A9D2M0K4</accession>
<proteinExistence type="predicted"/>
<feature type="non-terminal residue" evidence="2">
    <location>
        <position position="81"/>
    </location>
</feature>
<name>A0A9D2M0K4_9FIRM</name>
<reference evidence="2" key="1">
    <citation type="journal article" date="2021" name="PeerJ">
        <title>Extensive microbial diversity within the chicken gut microbiome revealed by metagenomics and culture.</title>
        <authorList>
            <person name="Gilroy R."/>
            <person name="Ravi A."/>
            <person name="Getino M."/>
            <person name="Pursley I."/>
            <person name="Horton D.L."/>
            <person name="Alikhan N.F."/>
            <person name="Baker D."/>
            <person name="Gharbi K."/>
            <person name="Hall N."/>
            <person name="Watson M."/>
            <person name="Adriaenssens E.M."/>
            <person name="Foster-Nyarko E."/>
            <person name="Jarju S."/>
            <person name="Secka A."/>
            <person name="Antonio M."/>
            <person name="Oren A."/>
            <person name="Chaudhuri R.R."/>
            <person name="La Ragione R."/>
            <person name="Hildebrand F."/>
            <person name="Pallen M.J."/>
        </authorList>
    </citation>
    <scope>NUCLEOTIDE SEQUENCE</scope>
    <source>
        <strain evidence="2">ChiBcec8-14828</strain>
    </source>
</reference>
<evidence type="ECO:0000313" key="3">
    <source>
        <dbReference type="Proteomes" id="UP000824209"/>
    </source>
</evidence>